<dbReference type="InterPro" id="IPR027417">
    <property type="entry name" value="P-loop_NTPase"/>
</dbReference>
<keyword evidence="1" id="KW-0472">Membrane</keyword>
<name>A0A397JDI1_9GLOM</name>
<dbReference type="SUPFAM" id="SSF52540">
    <property type="entry name" value="P-loop containing nucleoside triphosphate hydrolases"/>
    <property type="match status" value="1"/>
</dbReference>
<keyword evidence="1" id="KW-0812">Transmembrane</keyword>
<protein>
    <recommendedName>
        <fullName evidence="2">AAA+ ATPase domain-containing protein</fullName>
    </recommendedName>
</protein>
<dbReference type="Pfam" id="PF01637">
    <property type="entry name" value="ATPase_2"/>
    <property type="match status" value="1"/>
</dbReference>
<organism evidence="3 4">
    <name type="scientific">Diversispora epigaea</name>
    <dbReference type="NCBI Taxonomy" id="1348612"/>
    <lineage>
        <taxon>Eukaryota</taxon>
        <taxon>Fungi</taxon>
        <taxon>Fungi incertae sedis</taxon>
        <taxon>Mucoromycota</taxon>
        <taxon>Glomeromycotina</taxon>
        <taxon>Glomeromycetes</taxon>
        <taxon>Diversisporales</taxon>
        <taxon>Diversisporaceae</taxon>
        <taxon>Diversispora</taxon>
    </lineage>
</organism>
<dbReference type="EMBL" id="PQFF01000067">
    <property type="protein sequence ID" value="RHZ85192.1"/>
    <property type="molecule type" value="Genomic_DNA"/>
</dbReference>
<dbReference type="InterPro" id="IPR003593">
    <property type="entry name" value="AAA+_ATPase"/>
</dbReference>
<feature type="domain" description="AAA+ ATPase" evidence="2">
    <location>
        <begin position="154"/>
        <end position="324"/>
    </location>
</feature>
<proteinExistence type="predicted"/>
<keyword evidence="1" id="KW-1133">Transmembrane helix</keyword>
<dbReference type="STRING" id="1348612.A0A397JDI1"/>
<evidence type="ECO:0000313" key="4">
    <source>
        <dbReference type="Proteomes" id="UP000266861"/>
    </source>
</evidence>
<evidence type="ECO:0000259" key="2">
    <source>
        <dbReference type="SMART" id="SM00382"/>
    </source>
</evidence>
<dbReference type="GO" id="GO:0005524">
    <property type="term" value="F:ATP binding"/>
    <property type="evidence" value="ECO:0007669"/>
    <property type="project" value="InterPro"/>
</dbReference>
<gene>
    <name evidence="3" type="ORF">Glove_70g60</name>
</gene>
<dbReference type="InterPro" id="IPR011579">
    <property type="entry name" value="ATPase_dom"/>
</dbReference>
<dbReference type="Proteomes" id="UP000266861">
    <property type="component" value="Unassembled WGS sequence"/>
</dbReference>
<dbReference type="AlphaFoldDB" id="A0A397JDI1"/>
<dbReference type="PANTHER" id="PTHR36168">
    <property type="entry name" value="CHROMOSOME 1, WHOLE GENOME SHOTGUN SEQUENCE"/>
    <property type="match status" value="1"/>
</dbReference>
<comment type="caution">
    <text evidence="3">The sequence shown here is derived from an EMBL/GenBank/DDBJ whole genome shotgun (WGS) entry which is preliminary data.</text>
</comment>
<dbReference type="PANTHER" id="PTHR36168:SF1">
    <property type="entry name" value="ORC1-LIKE AAA ATPASE DOMAIN-CONTAINING PROTEIN"/>
    <property type="match status" value="1"/>
</dbReference>
<sequence>MSLSKITLNFRRSIFPSRHTLFLRRQNLVSRNSEPVPFQLSLYRPYTNSAPNDFEKWKSAWNKKWTPIRTYLRSIALIKLAWDTAVFLWSGGVILFAGDLLYIWWVSHSNERLINETMEKGTRPKLTVLNNEHVPRPEIIKLLERIFQPSKNHSYYHVVCGEHGTGKTTLTREVANKVGQGVIYVDIPPNFNKLGDEFGKALNFSFEEDFSITLKLKKKVFGETKSETVQSYSKWERAMDAFMRASEVYKAKHGKPPIIIYDNVSRLVHKNSEILDILQDYAKDDAIENNYVAVFVSSEGSVPRRMELRSAWSRADKPVIEIGDLSKEETMEYLIKKRGINSVEAERLYDLVGGRLVDLKYVADKSLAGQSFEFIKQSIFTEVKKKFDSANLLQNQSNHEAGKRLIRILLDSKEINTDLFREYFKGEKYSEVLEANVFAYHPSRDRVTFQSQSTECYIRENANIFIKQKSWFHK</sequence>
<keyword evidence="4" id="KW-1185">Reference proteome</keyword>
<evidence type="ECO:0000313" key="3">
    <source>
        <dbReference type="EMBL" id="RHZ85192.1"/>
    </source>
</evidence>
<evidence type="ECO:0000256" key="1">
    <source>
        <dbReference type="SAM" id="Phobius"/>
    </source>
</evidence>
<accession>A0A397JDI1</accession>
<feature type="transmembrane region" description="Helical" evidence="1">
    <location>
        <begin position="80"/>
        <end position="105"/>
    </location>
</feature>
<reference evidence="3 4" key="1">
    <citation type="submission" date="2018-08" db="EMBL/GenBank/DDBJ databases">
        <title>Genome and evolution of the arbuscular mycorrhizal fungus Diversispora epigaea (formerly Glomus versiforme) and its bacterial endosymbionts.</title>
        <authorList>
            <person name="Sun X."/>
            <person name="Fei Z."/>
            <person name="Harrison M."/>
        </authorList>
    </citation>
    <scope>NUCLEOTIDE SEQUENCE [LARGE SCALE GENOMIC DNA]</scope>
    <source>
        <strain evidence="3 4">IT104</strain>
    </source>
</reference>
<dbReference type="OrthoDB" id="511599at2759"/>
<dbReference type="Gene3D" id="3.40.50.300">
    <property type="entry name" value="P-loop containing nucleotide triphosphate hydrolases"/>
    <property type="match status" value="1"/>
</dbReference>
<dbReference type="SMART" id="SM00382">
    <property type="entry name" value="AAA"/>
    <property type="match status" value="1"/>
</dbReference>